<dbReference type="RefSeq" id="WP_408126690.1">
    <property type="nucleotide sequence ID" value="NZ_JBFNFH010000012.1"/>
</dbReference>
<dbReference type="Gene3D" id="1.10.150.20">
    <property type="entry name" value="5' to 3' exonuclease, C-terminal subdomain"/>
    <property type="match status" value="1"/>
</dbReference>
<dbReference type="InterPro" id="IPR001098">
    <property type="entry name" value="DNA-dir_DNA_pol_A_palm_dom"/>
</dbReference>
<comment type="catalytic activity">
    <reaction evidence="8">
        <text>DNA(n) + a 2'-deoxyribonucleoside 5'-triphosphate = DNA(n+1) + diphosphate</text>
        <dbReference type="Rhea" id="RHEA:22508"/>
        <dbReference type="Rhea" id="RHEA-COMP:17339"/>
        <dbReference type="Rhea" id="RHEA-COMP:17340"/>
        <dbReference type="ChEBI" id="CHEBI:33019"/>
        <dbReference type="ChEBI" id="CHEBI:61560"/>
        <dbReference type="ChEBI" id="CHEBI:173112"/>
        <dbReference type="EC" id="2.7.7.7"/>
    </reaction>
</comment>
<keyword evidence="5" id="KW-0235">DNA replication</keyword>
<dbReference type="SUPFAM" id="SSF56672">
    <property type="entry name" value="DNA/RNA polymerases"/>
    <property type="match status" value="1"/>
</dbReference>
<dbReference type="SMART" id="SM00482">
    <property type="entry name" value="POLAc"/>
    <property type="match status" value="1"/>
</dbReference>
<dbReference type="InterPro" id="IPR002298">
    <property type="entry name" value="DNA_polymerase_A"/>
</dbReference>
<keyword evidence="4" id="KW-0548">Nucleotidyltransferase</keyword>
<dbReference type="InterPro" id="IPR012337">
    <property type="entry name" value="RNaseH-like_sf"/>
</dbReference>
<dbReference type="Pfam" id="PF00476">
    <property type="entry name" value="DNA_pol_A"/>
    <property type="match status" value="1"/>
</dbReference>
<reference evidence="10 11" key="1">
    <citation type="journal article" date="2024" name="Front. Microbiol.">
        <title>Pangenomic and biochemical analyses of Helcococcus ovis reveal widespread tetracycline resistance and a novel bacterial species, Helcococcus bovis.</title>
        <authorList>
            <person name="Cunha F."/>
            <person name="Zhai Y."/>
            <person name="Casaro S."/>
            <person name="Jones K.L."/>
            <person name="Hernandez M."/>
            <person name="Bisinotto R.S."/>
            <person name="Kariyawasam S."/>
            <person name="Brown M.B."/>
            <person name="Phillips A."/>
            <person name="Jeong K.C."/>
            <person name="Galvao K.N."/>
        </authorList>
    </citation>
    <scope>NUCLEOTIDE SEQUENCE [LARGE SCALE GENOMIC DNA]</scope>
    <source>
        <strain evidence="10 11">KG197</strain>
    </source>
</reference>
<evidence type="ECO:0000256" key="8">
    <source>
        <dbReference type="ARBA" id="ARBA00049244"/>
    </source>
</evidence>
<evidence type="ECO:0000256" key="7">
    <source>
        <dbReference type="ARBA" id="ARBA00023125"/>
    </source>
</evidence>
<keyword evidence="11" id="KW-1185">Reference proteome</keyword>
<dbReference type="PROSITE" id="PS00447">
    <property type="entry name" value="DNA_POLYMERASE_A"/>
    <property type="match status" value="1"/>
</dbReference>
<comment type="similarity">
    <text evidence="1">Belongs to the DNA polymerase type-A family.</text>
</comment>
<proteinExistence type="inferred from homology"/>
<evidence type="ECO:0000256" key="6">
    <source>
        <dbReference type="ARBA" id="ARBA00022932"/>
    </source>
</evidence>
<dbReference type="Gene3D" id="3.30.70.370">
    <property type="match status" value="1"/>
</dbReference>
<dbReference type="InterPro" id="IPR043502">
    <property type="entry name" value="DNA/RNA_pol_sf"/>
</dbReference>
<organism evidence="10 11">
    <name type="scientific">Helcococcus bovis</name>
    <dbReference type="NCBI Taxonomy" id="3153252"/>
    <lineage>
        <taxon>Bacteria</taxon>
        <taxon>Bacillati</taxon>
        <taxon>Bacillota</taxon>
        <taxon>Tissierellia</taxon>
        <taxon>Tissierellales</taxon>
        <taxon>Peptoniphilaceae</taxon>
        <taxon>Helcococcus</taxon>
    </lineage>
</organism>
<accession>A0ABW9F804</accession>
<dbReference type="PANTHER" id="PTHR10133:SF27">
    <property type="entry name" value="DNA POLYMERASE NU"/>
    <property type="match status" value="1"/>
</dbReference>
<dbReference type="SUPFAM" id="SSF53098">
    <property type="entry name" value="Ribonuclease H-like"/>
    <property type="match status" value="1"/>
</dbReference>
<evidence type="ECO:0000313" key="11">
    <source>
        <dbReference type="Proteomes" id="UP001629536"/>
    </source>
</evidence>
<dbReference type="Gene3D" id="3.30.420.10">
    <property type="entry name" value="Ribonuclease H-like superfamily/Ribonuclease H"/>
    <property type="match status" value="1"/>
</dbReference>
<keyword evidence="3" id="KW-0808">Transferase</keyword>
<dbReference type="EMBL" id="JBFNFH010000012">
    <property type="protein sequence ID" value="MFM1525150.1"/>
    <property type="molecule type" value="Genomic_DNA"/>
</dbReference>
<evidence type="ECO:0000256" key="4">
    <source>
        <dbReference type="ARBA" id="ARBA00022695"/>
    </source>
</evidence>
<evidence type="ECO:0000256" key="1">
    <source>
        <dbReference type="ARBA" id="ARBA00007705"/>
    </source>
</evidence>
<name>A0ABW9F804_9FIRM</name>
<dbReference type="Proteomes" id="UP001629536">
    <property type="component" value="Unassembled WGS sequence"/>
</dbReference>
<dbReference type="InterPro" id="IPR019760">
    <property type="entry name" value="DNA-dir_DNA_pol_A_CS"/>
</dbReference>
<feature type="domain" description="DNA-directed DNA polymerase family A palm" evidence="9">
    <location>
        <begin position="370"/>
        <end position="612"/>
    </location>
</feature>
<sequence>MKKLNCDIETYSSVNLQKSGVYKYAESDDFEILLFAYSVNDGNAKVIDLKNGEEIPEKIKKALVDESVVKWAFNAQFERICLSRYLKFSNGEYLNPSSWRCTMVWSATLGLPLSLEGVGSVLGLEKQKLTQGKELIKYFCMPCTPTKANGQRTRNLPSHAPNKWTDFKNYNIRDVEVEMEIANKLQRFPVTDEIWSEYHLDQQINDRGIMIEETFVNHAISLHNKTRERLMNQISEITGLENPNSVIQLRKWLADNGIETESLDKKSVKLLLKDANEESSKVLKIRQQLSKSSVKKYEAMKEVACRDKRCRGMFQFLGANRTGRFAGRLVQLQNLPQNHIGDLSESRALVASGNFDAVELLYDNIPDLLSQLIRTAFIPKDKHLFYVADFSAIEARVIAWLAGEKWRLNVFKDGGDIYCASASQMFGVPVEKHGVNAGLRQKGKIAELALGYGGSVGALTAMGALDMGIEEDELKPLVDAWRSSNPMIVDLWWSVDRCVKQTVKERMTTSTHGILFSYKSGMLFITLPSGRKLSYIKPRIGENKFGGESVTYEGVGTTKKWDRIESYGPKFVENIVQGIARDILMYAMNNLRDYQIVAHVHDEIIIEAPSDVTIESICNTMSIVPTWASGLLLDSDGYVCEFYKKE</sequence>
<protein>
    <recommendedName>
        <fullName evidence="2">DNA-directed DNA polymerase</fullName>
        <ecNumber evidence="2">2.7.7.7</ecNumber>
    </recommendedName>
</protein>
<dbReference type="PRINTS" id="PR00868">
    <property type="entry name" value="DNAPOLI"/>
</dbReference>
<evidence type="ECO:0000256" key="3">
    <source>
        <dbReference type="ARBA" id="ARBA00022679"/>
    </source>
</evidence>
<evidence type="ECO:0000259" key="9">
    <source>
        <dbReference type="SMART" id="SM00482"/>
    </source>
</evidence>
<comment type="caution">
    <text evidence="10">The sequence shown here is derived from an EMBL/GenBank/DDBJ whole genome shotgun (WGS) entry which is preliminary data.</text>
</comment>
<evidence type="ECO:0000256" key="2">
    <source>
        <dbReference type="ARBA" id="ARBA00012417"/>
    </source>
</evidence>
<dbReference type="EC" id="2.7.7.7" evidence="2"/>
<dbReference type="PANTHER" id="PTHR10133">
    <property type="entry name" value="DNA POLYMERASE I"/>
    <property type="match status" value="1"/>
</dbReference>
<keyword evidence="7" id="KW-0238">DNA-binding</keyword>
<evidence type="ECO:0000313" key="10">
    <source>
        <dbReference type="EMBL" id="MFM1525150.1"/>
    </source>
</evidence>
<dbReference type="CDD" id="cd08642">
    <property type="entry name" value="DNA_pol_A_pol_I_A"/>
    <property type="match status" value="1"/>
</dbReference>
<dbReference type="InterPro" id="IPR036397">
    <property type="entry name" value="RNaseH_sf"/>
</dbReference>
<keyword evidence="6" id="KW-0239">DNA-directed DNA polymerase</keyword>
<evidence type="ECO:0000256" key="5">
    <source>
        <dbReference type="ARBA" id="ARBA00022705"/>
    </source>
</evidence>
<gene>
    <name evidence="10" type="ORF">ABGF40_05625</name>
</gene>